<dbReference type="EMBL" id="BNCF01000013">
    <property type="protein sequence ID" value="GHE39733.1"/>
    <property type="molecule type" value="Genomic_DNA"/>
</dbReference>
<dbReference type="Pfam" id="PF13692">
    <property type="entry name" value="Glyco_trans_1_4"/>
    <property type="match status" value="1"/>
</dbReference>
<dbReference type="Proteomes" id="UP000636453">
    <property type="component" value="Unassembled WGS sequence"/>
</dbReference>
<reference evidence="2" key="1">
    <citation type="journal article" date="2014" name="Int. J. Syst. Evol. Microbiol.">
        <title>Complete genome sequence of Corynebacterium casei LMG S-19264T (=DSM 44701T), isolated from a smear-ripened cheese.</title>
        <authorList>
            <consortium name="US DOE Joint Genome Institute (JGI-PGF)"/>
            <person name="Walter F."/>
            <person name="Albersmeier A."/>
            <person name="Kalinowski J."/>
            <person name="Ruckert C."/>
        </authorList>
    </citation>
    <scope>NUCLEOTIDE SEQUENCE</scope>
    <source>
        <strain evidence="2">KCTC 32020</strain>
    </source>
</reference>
<comment type="caution">
    <text evidence="2">The sequence shown here is derived from an EMBL/GenBank/DDBJ whole genome shotgun (WGS) entry which is preliminary data.</text>
</comment>
<protein>
    <submittedName>
        <fullName evidence="2">Transferase</fullName>
    </submittedName>
</protein>
<dbReference type="Gene3D" id="3.40.50.2000">
    <property type="entry name" value="Glycogen Phosphorylase B"/>
    <property type="match status" value="2"/>
</dbReference>
<proteinExistence type="predicted"/>
<dbReference type="SUPFAM" id="SSF53756">
    <property type="entry name" value="UDP-Glycosyltransferase/glycogen phosphorylase"/>
    <property type="match status" value="1"/>
</dbReference>
<accession>A0A919DEU1</accession>
<keyword evidence="2" id="KW-0808">Transferase</keyword>
<gene>
    <name evidence="2" type="ORF">GCM10007167_22200</name>
</gene>
<evidence type="ECO:0000259" key="1">
    <source>
        <dbReference type="Pfam" id="PF13439"/>
    </source>
</evidence>
<dbReference type="RefSeq" id="WP_146473401.1">
    <property type="nucleotide sequence ID" value="NZ_BNCF01000013.1"/>
</dbReference>
<dbReference type="InterPro" id="IPR028098">
    <property type="entry name" value="Glyco_trans_4-like_N"/>
</dbReference>
<dbReference type="OrthoDB" id="9062832at2"/>
<name>A0A919DEU1_9GAMM</name>
<evidence type="ECO:0000313" key="2">
    <source>
        <dbReference type="EMBL" id="GHE39733.1"/>
    </source>
</evidence>
<sequence>MRLLLTNFHGGDGGGHTTYLLALARGLLARGHAVHLAVPAGSRLHREGQAIAGLRVHAQTYPNGLRGLPRWPAARRRLRALLQAHGIELVHVNGTADHRLAIAALRGLHPRPALVWTKHNSKPVRSLGHRLRARRTDRVLAVSAHTARQLAASPYGCCAIDTVPNGVDLQRFAPWPPEAARAARRQWVERDDALALGSNAGTADYKGWLDLVEALALLEPHERAQVRVLLAGKPPSAEASARVEALGLAAQVRFVGLLDDVRPFIAALDAGFVLSWDVETISFACREMMAMGKPVLVSDYAGLPENVEPGRDGWIVPVRDRGAIAAAIRAMLAQRERLAAMGAAARAHAEREFGLARFVELTEAAYRRALAAAAH</sequence>
<dbReference type="GO" id="GO:0016757">
    <property type="term" value="F:glycosyltransferase activity"/>
    <property type="evidence" value="ECO:0007669"/>
    <property type="project" value="TreeGrafter"/>
</dbReference>
<organism evidence="2 3">
    <name type="scientific">Vulcaniibacterium thermophilum</name>
    <dbReference type="NCBI Taxonomy" id="1169913"/>
    <lineage>
        <taxon>Bacteria</taxon>
        <taxon>Pseudomonadati</taxon>
        <taxon>Pseudomonadota</taxon>
        <taxon>Gammaproteobacteria</taxon>
        <taxon>Lysobacterales</taxon>
        <taxon>Lysobacteraceae</taxon>
        <taxon>Vulcaniibacterium</taxon>
    </lineage>
</organism>
<dbReference type="Pfam" id="PF13439">
    <property type="entry name" value="Glyco_transf_4"/>
    <property type="match status" value="1"/>
</dbReference>
<keyword evidence="3" id="KW-1185">Reference proteome</keyword>
<feature type="domain" description="Glycosyltransferase subfamily 4-like N-terminal" evidence="1">
    <location>
        <begin position="14"/>
        <end position="171"/>
    </location>
</feature>
<evidence type="ECO:0000313" key="3">
    <source>
        <dbReference type="Proteomes" id="UP000636453"/>
    </source>
</evidence>
<dbReference type="AlphaFoldDB" id="A0A919DEU1"/>
<dbReference type="PANTHER" id="PTHR12526:SF635">
    <property type="entry name" value="GLYCOSYL TRANSFERASE GROUP 1"/>
    <property type="match status" value="1"/>
</dbReference>
<dbReference type="PANTHER" id="PTHR12526">
    <property type="entry name" value="GLYCOSYLTRANSFERASE"/>
    <property type="match status" value="1"/>
</dbReference>
<reference evidence="2" key="2">
    <citation type="submission" date="2020-09" db="EMBL/GenBank/DDBJ databases">
        <authorList>
            <person name="Sun Q."/>
            <person name="Kim S."/>
        </authorList>
    </citation>
    <scope>NUCLEOTIDE SEQUENCE</scope>
    <source>
        <strain evidence="2">KCTC 32020</strain>
    </source>
</reference>